<feature type="domain" description="DDE-1" evidence="1">
    <location>
        <begin position="7"/>
        <end position="145"/>
    </location>
</feature>
<name>A0A6J8A1D0_MYTCO</name>
<dbReference type="Pfam" id="PF03184">
    <property type="entry name" value="DDE_1"/>
    <property type="match status" value="1"/>
</dbReference>
<dbReference type="Proteomes" id="UP000507470">
    <property type="component" value="Unassembled WGS sequence"/>
</dbReference>
<gene>
    <name evidence="2" type="ORF">MCOR_2201</name>
</gene>
<proteinExistence type="predicted"/>
<evidence type="ECO:0000313" key="3">
    <source>
        <dbReference type="Proteomes" id="UP000507470"/>
    </source>
</evidence>
<dbReference type="AlphaFoldDB" id="A0A6J8A1D0"/>
<dbReference type="EMBL" id="CACVKT020000466">
    <property type="protein sequence ID" value="CAC5359288.1"/>
    <property type="molecule type" value="Genomic_DNA"/>
</dbReference>
<reference evidence="2 3" key="1">
    <citation type="submission" date="2020-06" db="EMBL/GenBank/DDBJ databases">
        <authorList>
            <person name="Li R."/>
            <person name="Bekaert M."/>
        </authorList>
    </citation>
    <scope>NUCLEOTIDE SEQUENCE [LARGE SCALE GENOMIC DNA]</scope>
    <source>
        <strain evidence="3">wild</strain>
    </source>
</reference>
<dbReference type="OrthoDB" id="2162928at2759"/>
<protein>
    <recommendedName>
        <fullName evidence="1">DDE-1 domain-containing protein</fullName>
    </recommendedName>
</protein>
<dbReference type="InterPro" id="IPR004875">
    <property type="entry name" value="DDE_SF_endonuclease_dom"/>
</dbReference>
<organism evidence="2 3">
    <name type="scientific">Mytilus coruscus</name>
    <name type="common">Sea mussel</name>
    <dbReference type="NCBI Taxonomy" id="42192"/>
    <lineage>
        <taxon>Eukaryota</taxon>
        <taxon>Metazoa</taxon>
        <taxon>Spiralia</taxon>
        <taxon>Lophotrochozoa</taxon>
        <taxon>Mollusca</taxon>
        <taxon>Bivalvia</taxon>
        <taxon>Autobranchia</taxon>
        <taxon>Pteriomorphia</taxon>
        <taxon>Mytilida</taxon>
        <taxon>Mytiloidea</taxon>
        <taxon>Mytilidae</taxon>
        <taxon>Mytilinae</taxon>
        <taxon>Mytilus</taxon>
    </lineage>
</organism>
<evidence type="ECO:0000259" key="1">
    <source>
        <dbReference type="Pfam" id="PF03184"/>
    </source>
</evidence>
<sequence>MPKEKFSKGVVIKVNEKGWMENEMIKSLITECFVKRPMVLSTVAESSSSCMRAHITTEVKDALETVNTTPAVIPDGMTKLLQPLDISVNRTFKMRMRSQWEKWMTSGEKSFTATDRLRRASLQEVAAWVANSAKSVPKTCVDNGFRKDEIFVYQEDTPMVESDTESEDDEPLIKLNTRITPELAELFHSDTEDEDFDGFSDSED</sequence>
<evidence type="ECO:0000313" key="2">
    <source>
        <dbReference type="EMBL" id="CAC5359288.1"/>
    </source>
</evidence>
<keyword evidence="3" id="KW-1185">Reference proteome</keyword>
<dbReference type="GO" id="GO:0003676">
    <property type="term" value="F:nucleic acid binding"/>
    <property type="evidence" value="ECO:0007669"/>
    <property type="project" value="InterPro"/>
</dbReference>
<accession>A0A6J8A1D0</accession>